<feature type="compositionally biased region" description="Acidic residues" evidence="1">
    <location>
        <begin position="36"/>
        <end position="48"/>
    </location>
</feature>
<dbReference type="Proteomes" id="UP000077868">
    <property type="component" value="Chromosome"/>
</dbReference>
<dbReference type="PATRIC" id="fig|1300347.3.peg.19"/>
<feature type="region of interest" description="Disordered" evidence="1">
    <location>
        <begin position="36"/>
        <end position="66"/>
    </location>
</feature>
<keyword evidence="2" id="KW-0732">Signal</keyword>
<dbReference type="KEGG" id="ndk:I601_0018"/>
<feature type="signal peptide" evidence="2">
    <location>
        <begin position="1"/>
        <end position="28"/>
    </location>
</feature>
<dbReference type="EMBL" id="CP015079">
    <property type="protein sequence ID" value="ANH36474.1"/>
    <property type="molecule type" value="Genomic_DNA"/>
</dbReference>
<evidence type="ECO:0008006" key="5">
    <source>
        <dbReference type="Google" id="ProtNLM"/>
    </source>
</evidence>
<feature type="compositionally biased region" description="Gly residues" evidence="1">
    <location>
        <begin position="49"/>
        <end position="62"/>
    </location>
</feature>
<name>A0A1A9GE20_9ACTN</name>
<evidence type="ECO:0000256" key="1">
    <source>
        <dbReference type="SAM" id="MobiDB-lite"/>
    </source>
</evidence>
<reference evidence="3 4" key="1">
    <citation type="submission" date="2016-03" db="EMBL/GenBank/DDBJ databases">
        <title>Complete genome sequence of a soil Actinobacterium, Nocardioides dokdonensis FR1436.</title>
        <authorList>
            <person name="Kwon S.-K."/>
            <person name="Kim K."/>
            <person name="Kim J.F."/>
        </authorList>
    </citation>
    <scope>NUCLEOTIDE SEQUENCE [LARGE SCALE GENOMIC DNA]</scope>
    <source>
        <strain evidence="3 4">FR1436</strain>
    </source>
</reference>
<dbReference type="STRING" id="1300347.I601_0018"/>
<proteinExistence type="predicted"/>
<evidence type="ECO:0000313" key="3">
    <source>
        <dbReference type="EMBL" id="ANH36474.1"/>
    </source>
</evidence>
<protein>
    <recommendedName>
        <fullName evidence="5">PKD domain-containing protein</fullName>
    </recommendedName>
</protein>
<gene>
    <name evidence="3" type="ORF">I601_0018</name>
</gene>
<accession>A0A1A9GE20</accession>
<dbReference type="AlphaFoldDB" id="A0A1A9GE20"/>
<evidence type="ECO:0000313" key="4">
    <source>
        <dbReference type="Proteomes" id="UP000077868"/>
    </source>
</evidence>
<sequence length="302" mass="31376">MLRRIIALLAMLGASFVVVVAMAPAANADGCDVDEETGEVVCEDEEDGGGNGGNGGDGGDTGGSSTCNYNGREIPCTGPGGSVWSSLHECWIGPSAGELGEDLQPPAGQTKEDGAWHVCYFPPPGSSWEYTWVQTGEVVTIDPVVLAQRAIASMDLDPIQIGIVPESGPNRVGLVGLPVWMWVDSPTDDTFGPITASASEGSVSVSATASVSSIVWDMGDGTTVTCTGKGTPYADHYGKQDSPTCGHRYEKMSTDQPDGAYQVTATSHWVVEWAGGGQSGTIEFDLTTDALPIRIGEAQVLT</sequence>
<keyword evidence="4" id="KW-1185">Reference proteome</keyword>
<organism evidence="3 4">
    <name type="scientific">Nocardioides dokdonensis FR1436</name>
    <dbReference type="NCBI Taxonomy" id="1300347"/>
    <lineage>
        <taxon>Bacteria</taxon>
        <taxon>Bacillati</taxon>
        <taxon>Actinomycetota</taxon>
        <taxon>Actinomycetes</taxon>
        <taxon>Propionibacteriales</taxon>
        <taxon>Nocardioidaceae</taxon>
        <taxon>Nocardioides</taxon>
    </lineage>
</organism>
<evidence type="ECO:0000256" key="2">
    <source>
        <dbReference type="SAM" id="SignalP"/>
    </source>
</evidence>
<feature type="chain" id="PRO_5008388243" description="PKD domain-containing protein" evidence="2">
    <location>
        <begin position="29"/>
        <end position="302"/>
    </location>
</feature>